<feature type="region of interest" description="Disordered" evidence="2">
    <location>
        <begin position="569"/>
        <end position="594"/>
    </location>
</feature>
<keyword evidence="1" id="KW-0808">Transferase</keyword>
<gene>
    <name evidence="3" type="ORF">BCR38DRAFT_412791</name>
</gene>
<dbReference type="GO" id="GO:0016747">
    <property type="term" value="F:acyltransferase activity, transferring groups other than amino-acyl groups"/>
    <property type="evidence" value="ECO:0007669"/>
    <property type="project" value="TreeGrafter"/>
</dbReference>
<sequence length="594" mass="66567">MADFKVHLSNKAPWQQLQPDGKMGILQTKMDELIPGDPLSVQERFLKLEHPLSDIDQSVSRKYVRRMFIFDFPDLSQGRKNDTAIALRRGLEVAFKHYPFLTGTVGPGRDLIRNDVVQLRYGDTPDLRAVTTDIFKIRTHPRDEFGNSYRQLCVKRMPVSHLSKEKYCAAPEFKNSDWRPAFTLQANFLEDINGGGLILCFAFQQSIADGTSIKLFLDKFAAGCRGDIGPQDEITEYQAKTLEYMIPGVRQFVPSMITPEWDFDIEQMPLKGPVTTGIFTMSAATIERLRNDCTVSLKATDPRFNENSFLSQTDCISALFWISILRSRCKRIANTPRHHNLNLSHFSTAVDARRYLPGPGADAFFGNMFTTAALRRPIGNFFQPTSDDHELPKITTALIATCAYHIRHALKGITPSSLGGRVAVLGELAHPLDATLAATKASKSETTGVRIDSLVAYGADLDFGIPGTGTGAGSENDGSPRFVRKPWLTTEGMVNILPRRKGTKGGADWEFLVCGRPNEMRNLVNELQQWTTFYVDDTNPSGPHSAEVEMERLRDHIYEEEVILEEQERLRREGLGETGRGEEQDDLDAEGEED</sequence>
<dbReference type="GeneID" id="63774954"/>
<reference evidence="3 4" key="1">
    <citation type="submission" date="2016-07" db="EMBL/GenBank/DDBJ databases">
        <title>Pervasive Adenine N6-methylation of Active Genes in Fungi.</title>
        <authorList>
            <consortium name="DOE Joint Genome Institute"/>
            <person name="Mondo S.J."/>
            <person name="Dannebaum R.O."/>
            <person name="Kuo R.C."/>
            <person name="Labutti K."/>
            <person name="Haridas S."/>
            <person name="Kuo A."/>
            <person name="Salamov A."/>
            <person name="Ahrendt S.R."/>
            <person name="Lipzen A."/>
            <person name="Sullivan W."/>
            <person name="Andreopoulos W.B."/>
            <person name="Clum A."/>
            <person name="Lindquist E."/>
            <person name="Daum C."/>
            <person name="Ramamoorthy G.K."/>
            <person name="Gryganskyi A."/>
            <person name="Culley D."/>
            <person name="Magnuson J.K."/>
            <person name="James T.Y."/>
            <person name="O'Malley M.A."/>
            <person name="Stajich J.E."/>
            <person name="Spatafora J.W."/>
            <person name="Visel A."/>
            <person name="Grigoriev I.V."/>
        </authorList>
    </citation>
    <scope>NUCLEOTIDE SEQUENCE [LARGE SCALE GENOMIC DNA]</scope>
    <source>
        <strain evidence="3 4">CBS 129021</strain>
    </source>
</reference>
<keyword evidence="4" id="KW-1185">Reference proteome</keyword>
<dbReference type="EMBL" id="MCFJ01000014">
    <property type="protein sequence ID" value="ORY59072.1"/>
    <property type="molecule type" value="Genomic_DNA"/>
</dbReference>
<dbReference type="InterPro" id="IPR050317">
    <property type="entry name" value="Plant_Fungal_Acyltransferase"/>
</dbReference>
<name>A0A1Y2DIL2_9PEZI</name>
<comment type="caution">
    <text evidence="3">The sequence shown here is derived from an EMBL/GenBank/DDBJ whole genome shotgun (WGS) entry which is preliminary data.</text>
</comment>
<dbReference type="Pfam" id="PF02458">
    <property type="entry name" value="Transferase"/>
    <property type="match status" value="1"/>
</dbReference>
<accession>A0A1Y2DIL2</accession>
<evidence type="ECO:0000313" key="3">
    <source>
        <dbReference type="EMBL" id="ORY59072.1"/>
    </source>
</evidence>
<dbReference type="PANTHER" id="PTHR31642:SF310">
    <property type="entry name" value="FATTY ALCOHOL:CAFFEOYL-COA ACYLTRANSFERASE"/>
    <property type="match status" value="1"/>
</dbReference>
<evidence type="ECO:0000256" key="1">
    <source>
        <dbReference type="ARBA" id="ARBA00022679"/>
    </source>
</evidence>
<protein>
    <submittedName>
        <fullName evidence="3">Uncharacterized protein</fullName>
    </submittedName>
</protein>
<dbReference type="OrthoDB" id="1862401at2759"/>
<feature type="compositionally biased region" description="Basic and acidic residues" evidence="2">
    <location>
        <begin position="569"/>
        <end position="582"/>
    </location>
</feature>
<dbReference type="PANTHER" id="PTHR31642">
    <property type="entry name" value="TRICHOTHECENE 3-O-ACETYLTRANSFERASE"/>
    <property type="match status" value="1"/>
</dbReference>
<dbReference type="GO" id="GO:0044550">
    <property type="term" value="P:secondary metabolite biosynthetic process"/>
    <property type="evidence" value="ECO:0007669"/>
    <property type="project" value="TreeGrafter"/>
</dbReference>
<evidence type="ECO:0000256" key="2">
    <source>
        <dbReference type="SAM" id="MobiDB-lite"/>
    </source>
</evidence>
<dbReference type="Proteomes" id="UP000193689">
    <property type="component" value="Unassembled WGS sequence"/>
</dbReference>
<dbReference type="InParanoid" id="A0A1Y2DIL2"/>
<dbReference type="RefSeq" id="XP_040711766.1">
    <property type="nucleotide sequence ID" value="XM_040858742.1"/>
</dbReference>
<dbReference type="STRING" id="1141098.A0A1Y2DIL2"/>
<proteinExistence type="predicted"/>
<evidence type="ECO:0000313" key="4">
    <source>
        <dbReference type="Proteomes" id="UP000193689"/>
    </source>
</evidence>
<organism evidence="3 4">
    <name type="scientific">Pseudomassariella vexata</name>
    <dbReference type="NCBI Taxonomy" id="1141098"/>
    <lineage>
        <taxon>Eukaryota</taxon>
        <taxon>Fungi</taxon>
        <taxon>Dikarya</taxon>
        <taxon>Ascomycota</taxon>
        <taxon>Pezizomycotina</taxon>
        <taxon>Sordariomycetes</taxon>
        <taxon>Xylariomycetidae</taxon>
        <taxon>Amphisphaeriales</taxon>
        <taxon>Pseudomassariaceae</taxon>
        <taxon>Pseudomassariella</taxon>
    </lineage>
</organism>
<dbReference type="Gene3D" id="3.30.559.10">
    <property type="entry name" value="Chloramphenicol acetyltransferase-like domain"/>
    <property type="match status" value="2"/>
</dbReference>
<dbReference type="InterPro" id="IPR023213">
    <property type="entry name" value="CAT-like_dom_sf"/>
</dbReference>
<dbReference type="AlphaFoldDB" id="A0A1Y2DIL2"/>
<feature type="compositionally biased region" description="Acidic residues" evidence="2">
    <location>
        <begin position="583"/>
        <end position="594"/>
    </location>
</feature>